<feature type="region of interest" description="Disordered" evidence="1">
    <location>
        <begin position="1"/>
        <end position="132"/>
    </location>
</feature>
<dbReference type="OrthoDB" id="4179406at2759"/>
<reference evidence="2" key="1">
    <citation type="submission" date="2020-10" db="EMBL/GenBank/DDBJ databases">
        <title>Genome Sequence of Monilinia vaccinii-corymbosi Sheds Light on Mummy Berry Disease Infection of Blueberry and Mating Type.</title>
        <authorList>
            <person name="Yow A.G."/>
            <person name="Zhang Y."/>
            <person name="Bansal K."/>
            <person name="Eacker S.M."/>
            <person name="Sullivan S."/>
            <person name="Liachko I."/>
            <person name="Cubeta M.A."/>
            <person name="Rollins J.A."/>
            <person name="Ashrafi H."/>
        </authorList>
    </citation>
    <scope>NUCLEOTIDE SEQUENCE</scope>
    <source>
        <strain evidence="2">RL-1</strain>
    </source>
</reference>
<accession>A0A8A3NUY4</accession>
<sequence length="537" mass="60312">MRGGRPNLQLGESWVVEGHEGREGREEYLPLNQGDDDHRARASTPGRSIRGNNRSPDPEFVMHSLDAETLETSWSQGEGTSRSLLRSQESKRRNSRHGANHENSSKLPRMQPAYNISPLTSSSTNSHTPHHPNSNVKDIITVFVDHIMAAFTWVLEILGRSLRLLQAPLSYLLAICILSVFALVARSLITTSIYTSLSSICQLPGSSLLNLPFCSIHNSDFSNGANVPVEFERVMIVQSQFEDVLKESAGGVSLPLDMKRGESFLRDLRQLVRYSQLKSRNELVMEFDGFIDTAKIASFDLTKFNSHVGRAVDSVISITRWTSRVLDGIQERENSRGIIGGFVNDKLIALFQPAKFSERLVLDQYVEHTRAVEDEISRLVIEAQDLLTVLNNLEDRLEIIHGITLRDGVQVQASKDETLSELWAWLGGHRGKINKLDSQLNLLREIGNRRKTALAHVSGTLLKLQEISSGLEDLRERVAAPELLRDRIDIPLSVHIESIQKGINRLEEQKLITQKSKEEIMERARNRNGMEGNLIDG</sequence>
<evidence type="ECO:0000313" key="2">
    <source>
        <dbReference type="EMBL" id="QSZ29515.1"/>
    </source>
</evidence>
<protein>
    <submittedName>
        <fullName evidence="2">Uncharacterized protein</fullName>
    </submittedName>
</protein>
<dbReference type="AlphaFoldDB" id="A0A8A3NUY4"/>
<feature type="compositionally biased region" description="Low complexity" evidence="1">
    <location>
        <begin position="117"/>
        <end position="132"/>
    </location>
</feature>
<proteinExistence type="predicted"/>
<feature type="compositionally biased region" description="Basic and acidic residues" evidence="1">
    <location>
        <begin position="17"/>
        <end position="28"/>
    </location>
</feature>
<evidence type="ECO:0000256" key="1">
    <source>
        <dbReference type="SAM" id="MobiDB-lite"/>
    </source>
</evidence>
<keyword evidence="3" id="KW-1185">Reference proteome</keyword>
<gene>
    <name evidence="2" type="ORF">DSL72_004029</name>
</gene>
<dbReference type="Proteomes" id="UP000672032">
    <property type="component" value="Chromosome 1"/>
</dbReference>
<name>A0A8A3NUY4_9HELO</name>
<dbReference type="EMBL" id="CP063405">
    <property type="protein sequence ID" value="QSZ29515.1"/>
    <property type="molecule type" value="Genomic_DNA"/>
</dbReference>
<evidence type="ECO:0000313" key="3">
    <source>
        <dbReference type="Proteomes" id="UP000672032"/>
    </source>
</evidence>
<organism evidence="2 3">
    <name type="scientific">Monilinia vaccinii-corymbosi</name>
    <dbReference type="NCBI Taxonomy" id="61207"/>
    <lineage>
        <taxon>Eukaryota</taxon>
        <taxon>Fungi</taxon>
        <taxon>Dikarya</taxon>
        <taxon>Ascomycota</taxon>
        <taxon>Pezizomycotina</taxon>
        <taxon>Leotiomycetes</taxon>
        <taxon>Helotiales</taxon>
        <taxon>Sclerotiniaceae</taxon>
        <taxon>Monilinia</taxon>
    </lineage>
</organism>
<feature type="compositionally biased region" description="Polar residues" evidence="1">
    <location>
        <begin position="70"/>
        <end position="87"/>
    </location>
</feature>